<dbReference type="InterPro" id="IPR001296">
    <property type="entry name" value="Glyco_trans_1"/>
</dbReference>
<evidence type="ECO:0000259" key="5">
    <source>
        <dbReference type="Pfam" id="PF13439"/>
    </source>
</evidence>
<dbReference type="Gene3D" id="3.40.50.2000">
    <property type="entry name" value="Glycogen Phosphorylase B"/>
    <property type="match status" value="4"/>
</dbReference>
<evidence type="ECO:0000256" key="2">
    <source>
        <dbReference type="ARBA" id="ARBA00022679"/>
    </source>
</evidence>
<keyword evidence="1" id="KW-0328">Glycosyltransferase</keyword>
<feature type="compositionally biased region" description="Low complexity" evidence="3">
    <location>
        <begin position="393"/>
        <end position="409"/>
    </location>
</feature>
<proteinExistence type="predicted"/>
<dbReference type="SUPFAM" id="SSF53756">
    <property type="entry name" value="UDP-Glycosyltransferase/glycogen phosphorylase"/>
    <property type="match status" value="2"/>
</dbReference>
<dbReference type="PANTHER" id="PTHR46401">
    <property type="entry name" value="GLYCOSYLTRANSFERASE WBBK-RELATED"/>
    <property type="match status" value="1"/>
</dbReference>
<feature type="region of interest" description="Disordered" evidence="3">
    <location>
        <begin position="368"/>
        <end position="409"/>
    </location>
</feature>
<keyword evidence="2" id="KW-0808">Transferase</keyword>
<feature type="domain" description="Glycosyltransferase subfamily 4-like N-terminal" evidence="5">
    <location>
        <begin position="464"/>
        <end position="567"/>
    </location>
</feature>
<dbReference type="Pfam" id="PF13439">
    <property type="entry name" value="Glyco_transf_4"/>
    <property type="match status" value="1"/>
</dbReference>
<reference evidence="7" key="1">
    <citation type="submission" date="2023-03" db="EMBL/GenBank/DDBJ databases">
        <title>Cellulosimicrobium cellulans NBRC 103059.</title>
        <authorList>
            <person name="Ichikawa N."/>
            <person name="Sato H."/>
            <person name="Tonouchi N."/>
        </authorList>
    </citation>
    <scope>NUCLEOTIDE SEQUENCE</scope>
    <source>
        <strain evidence="7">NBRC 103059</strain>
    </source>
</reference>
<name>A0AAV5P8A5_CELCE</name>
<dbReference type="EMBL" id="BSTG01000003">
    <property type="protein sequence ID" value="GLY57942.1"/>
    <property type="molecule type" value="Genomic_DNA"/>
</dbReference>
<evidence type="ECO:0008006" key="9">
    <source>
        <dbReference type="Google" id="ProtNLM"/>
    </source>
</evidence>
<dbReference type="Pfam" id="PF00534">
    <property type="entry name" value="Glycos_transf_1"/>
    <property type="match status" value="1"/>
</dbReference>
<feature type="region of interest" description="Disordered" evidence="3">
    <location>
        <begin position="555"/>
        <end position="577"/>
    </location>
</feature>
<dbReference type="Pfam" id="PF13692">
    <property type="entry name" value="Glyco_trans_1_4"/>
    <property type="match status" value="1"/>
</dbReference>
<dbReference type="GO" id="GO:0009103">
    <property type="term" value="P:lipopolysaccharide biosynthetic process"/>
    <property type="evidence" value="ECO:0007669"/>
    <property type="project" value="TreeGrafter"/>
</dbReference>
<feature type="domain" description="Glycosyl transferase family 1" evidence="4">
    <location>
        <begin position="588"/>
        <end position="711"/>
    </location>
</feature>
<evidence type="ECO:0000256" key="1">
    <source>
        <dbReference type="ARBA" id="ARBA00022676"/>
    </source>
</evidence>
<comment type="caution">
    <text evidence="7">The sequence shown here is derived from an EMBL/GenBank/DDBJ whole genome shotgun (WGS) entry which is preliminary data.</text>
</comment>
<evidence type="ECO:0000256" key="3">
    <source>
        <dbReference type="SAM" id="MobiDB-lite"/>
    </source>
</evidence>
<evidence type="ECO:0000313" key="8">
    <source>
        <dbReference type="Proteomes" id="UP001165168"/>
    </source>
</evidence>
<feature type="domain" description="Glycosyltransferase subfamily 4-like N-terminal" evidence="6">
    <location>
        <begin position="22"/>
        <end position="173"/>
    </location>
</feature>
<dbReference type="InterPro" id="IPR028098">
    <property type="entry name" value="Glyco_trans_4-like_N"/>
</dbReference>
<dbReference type="GO" id="GO:0016757">
    <property type="term" value="F:glycosyltransferase activity"/>
    <property type="evidence" value="ECO:0007669"/>
    <property type="project" value="UniProtKB-KW"/>
</dbReference>
<dbReference type="AlphaFoldDB" id="A0AAV5P8A5"/>
<dbReference type="Proteomes" id="UP001165168">
    <property type="component" value="Unassembled WGS sequence"/>
</dbReference>
<gene>
    <name evidence="7" type="ORF">Ccel01_25440</name>
</gene>
<sequence>MTVAATLSIAMVGTRGVPARYGGFETAVEEVGSRLAARGHRVRVYTRTGNTEDVVREHLGMEVVTAGALRSRSLETLSHTGLSVAHLVAHRTDAAFVFNAANAPFLPLLRAARIPVATHVDGLEWRRAKWGPAGRRYYRAAETTAVRCSDAIIADARGIQDYYAREYGVPSSLIAYGAPLLDDDRGARVAELGLEPEGYHLVVARFEPENHVQEIVEGYVRSAATKPLVVVGSAPYSAEYTDRIDRLAQGDERVRLLGAVWDQELLDDLYASAFTYVHGHSVGGTNPSLLRAIGAGAPVVAFDVDFNREVVRDPGLYFRGPHDLAGILEDAERDELGTIERGRANRKRAEDYSWDDVADGYEQLARDLSARRTPGPWRTARRRAAAADRQDAPRPAAAAGDPALGDPALGDPPRRVLFDAYWWDRGPFSNRSVQRALIHHWHERFPQDELVLAVRGGESAAPSDLPPGARTIGTRLYPHALSNAVELGRLARTVHADVVVAHNYTPVGRVPAVTFVHDVMFRDHPEWFSRTERAYFAPMIPLLRAADAVATSSRTEADRIEGRSGRPVTPVGLGVPRTLTDAVPRPPAGIDPGLPFALCVGRLNVRKNLEAVLRAVPLSARLGPEAPLLVVGGAEHSGVAPDLPPGTDALLASGAVRLLGAIDDAELAWLYSRAAVTAFLSRDEGFGLPVLEATHFGSPLVLADTPVFRELADGLARFVPLDAPSGDVAAALDVAWGTTPDAVLRERLLARYEWDRVVERLRGLVP</sequence>
<dbReference type="PANTHER" id="PTHR46401:SF2">
    <property type="entry name" value="GLYCOSYLTRANSFERASE WBBK-RELATED"/>
    <property type="match status" value="1"/>
</dbReference>
<protein>
    <recommendedName>
        <fullName evidence="9">D-inositol 3-phosphate glycosyltransferase</fullName>
    </recommendedName>
</protein>
<dbReference type="CDD" id="cd03809">
    <property type="entry name" value="GT4_MtfB-like"/>
    <property type="match status" value="1"/>
</dbReference>
<organism evidence="7 8">
    <name type="scientific">Cellulosimicrobium cellulans</name>
    <name type="common">Arthrobacter luteus</name>
    <dbReference type="NCBI Taxonomy" id="1710"/>
    <lineage>
        <taxon>Bacteria</taxon>
        <taxon>Bacillati</taxon>
        <taxon>Actinomycetota</taxon>
        <taxon>Actinomycetes</taxon>
        <taxon>Micrococcales</taxon>
        <taxon>Promicromonosporaceae</taxon>
        <taxon>Cellulosimicrobium</taxon>
    </lineage>
</organism>
<feature type="compositionally biased region" description="Basic and acidic residues" evidence="3">
    <location>
        <begin position="555"/>
        <end position="564"/>
    </location>
</feature>
<dbReference type="Pfam" id="PF13579">
    <property type="entry name" value="Glyco_trans_4_4"/>
    <property type="match status" value="1"/>
</dbReference>
<accession>A0AAV5P8A5</accession>
<evidence type="ECO:0000259" key="4">
    <source>
        <dbReference type="Pfam" id="PF00534"/>
    </source>
</evidence>
<evidence type="ECO:0000259" key="6">
    <source>
        <dbReference type="Pfam" id="PF13579"/>
    </source>
</evidence>
<evidence type="ECO:0000313" key="7">
    <source>
        <dbReference type="EMBL" id="GLY57942.1"/>
    </source>
</evidence>